<reference evidence="4" key="1">
    <citation type="journal article" date="2021" name="ISME J.">
        <title>Evolutionary origin and ecological implication of a unique nif island in free-living Bradyrhizobium lineages.</title>
        <authorList>
            <person name="Tao J."/>
        </authorList>
    </citation>
    <scope>NUCLEOTIDE SEQUENCE [LARGE SCALE GENOMIC DNA]</scope>
    <source>
        <strain evidence="4">SZCCT0094</strain>
    </source>
</reference>
<evidence type="ECO:0000256" key="1">
    <source>
        <dbReference type="SAM" id="SignalP"/>
    </source>
</evidence>
<dbReference type="RefSeq" id="WP_172236916.1">
    <property type="nucleotide sequence ID" value="NZ_JABFDP010000013.1"/>
</dbReference>
<dbReference type="EMBL" id="JAFCLK010000016">
    <property type="protein sequence ID" value="MBR1137798.1"/>
    <property type="molecule type" value="Genomic_DNA"/>
</dbReference>
<feature type="domain" description="SH3b" evidence="2">
    <location>
        <begin position="34"/>
        <end position="85"/>
    </location>
</feature>
<keyword evidence="1" id="KW-0732">Signal</keyword>
<gene>
    <name evidence="3" type="ORF">JQ619_18670</name>
</gene>
<dbReference type="InterPro" id="IPR003646">
    <property type="entry name" value="SH3-like_bac-type"/>
</dbReference>
<proteinExistence type="predicted"/>
<feature type="signal peptide" evidence="1">
    <location>
        <begin position="1"/>
        <end position="24"/>
    </location>
</feature>
<evidence type="ECO:0000313" key="3">
    <source>
        <dbReference type="EMBL" id="MBR1137798.1"/>
    </source>
</evidence>
<organism evidence="3 4">
    <name type="scientific">Bradyrhizobium denitrificans</name>
    <dbReference type="NCBI Taxonomy" id="2734912"/>
    <lineage>
        <taxon>Bacteria</taxon>
        <taxon>Pseudomonadati</taxon>
        <taxon>Pseudomonadota</taxon>
        <taxon>Alphaproteobacteria</taxon>
        <taxon>Hyphomicrobiales</taxon>
        <taxon>Nitrobacteraceae</taxon>
        <taxon>Bradyrhizobium</taxon>
    </lineage>
</organism>
<comment type="caution">
    <text evidence="3">The sequence shown here is derived from an EMBL/GenBank/DDBJ whole genome shotgun (WGS) entry which is preliminary data.</text>
</comment>
<feature type="chain" id="PRO_5046111037" evidence="1">
    <location>
        <begin position="25"/>
        <end position="165"/>
    </location>
</feature>
<keyword evidence="4" id="KW-1185">Reference proteome</keyword>
<dbReference type="Gene3D" id="2.30.30.40">
    <property type="entry name" value="SH3 Domains"/>
    <property type="match status" value="1"/>
</dbReference>
<protein>
    <submittedName>
        <fullName evidence="3">SH3 domain-containing protein</fullName>
    </submittedName>
</protein>
<accession>A0ABS5G964</accession>
<sequence>MKITQVIRLCAVLLLIGISEQAAATGLEGYAGVNLNIRSGPNVRFPAVGVLGSGSSLTIHGCLSGYKWCDVSASGLRGWASGAHIQFIYETRRVYVPAYAPRVEIPTLTFHIETYWHEHYREQPLYVDLPQWVGYHWEEDNLPPGWRDNWDDDYFGHEYEPPSGE</sequence>
<evidence type="ECO:0000313" key="4">
    <source>
        <dbReference type="Proteomes" id="UP001314635"/>
    </source>
</evidence>
<evidence type="ECO:0000259" key="2">
    <source>
        <dbReference type="Pfam" id="PF08239"/>
    </source>
</evidence>
<name>A0ABS5G964_9BRAD</name>
<dbReference type="Proteomes" id="UP001314635">
    <property type="component" value="Unassembled WGS sequence"/>
</dbReference>
<dbReference type="Pfam" id="PF08239">
    <property type="entry name" value="SH3_3"/>
    <property type="match status" value="1"/>
</dbReference>